<evidence type="ECO:0000313" key="3">
    <source>
        <dbReference type="Proteomes" id="UP000078561"/>
    </source>
</evidence>
<protein>
    <submittedName>
        <fullName evidence="2">Uncharacterized protein</fullName>
    </submittedName>
</protein>
<dbReference type="AlphaFoldDB" id="A0A168PH47"/>
<dbReference type="OMA" id="FCLRKAN"/>
<accession>A0A168PH47</accession>
<keyword evidence="3" id="KW-1185">Reference proteome</keyword>
<organism evidence="2">
    <name type="scientific">Absidia glauca</name>
    <name type="common">Pin mould</name>
    <dbReference type="NCBI Taxonomy" id="4829"/>
    <lineage>
        <taxon>Eukaryota</taxon>
        <taxon>Fungi</taxon>
        <taxon>Fungi incertae sedis</taxon>
        <taxon>Mucoromycota</taxon>
        <taxon>Mucoromycotina</taxon>
        <taxon>Mucoromycetes</taxon>
        <taxon>Mucorales</taxon>
        <taxon>Cunninghamellaceae</taxon>
        <taxon>Absidia</taxon>
    </lineage>
</organism>
<feature type="compositionally biased region" description="Acidic residues" evidence="1">
    <location>
        <begin position="95"/>
        <end position="115"/>
    </location>
</feature>
<sequence length="128" mass="14384">MDKRVGLCFCLRKANRLVPNRYSFPLILRGGGGEESNRRGGQQNQFTTIDDEESRQGLLNDFNDQDDSDGEHEQVDTHRYHHDPIQSLDDHNGNDDLEGDEFGDLQGADDSDNDEVPAGARQKTKKPA</sequence>
<gene>
    <name evidence="2" type="primary">ABSGL_08157.1 scaffold 9591</name>
</gene>
<feature type="region of interest" description="Disordered" evidence="1">
    <location>
        <begin position="28"/>
        <end position="128"/>
    </location>
</feature>
<dbReference type="InParanoid" id="A0A168PH47"/>
<dbReference type="EMBL" id="LT553804">
    <property type="protein sequence ID" value="SAM02378.1"/>
    <property type="molecule type" value="Genomic_DNA"/>
</dbReference>
<feature type="compositionally biased region" description="Basic and acidic residues" evidence="1">
    <location>
        <begin position="71"/>
        <end position="94"/>
    </location>
</feature>
<evidence type="ECO:0000313" key="2">
    <source>
        <dbReference type="EMBL" id="SAM02378.1"/>
    </source>
</evidence>
<reference evidence="2" key="1">
    <citation type="submission" date="2016-04" db="EMBL/GenBank/DDBJ databases">
        <authorList>
            <person name="Evans L.H."/>
            <person name="Alamgir A."/>
            <person name="Owens N."/>
            <person name="Weber N.D."/>
            <person name="Virtaneva K."/>
            <person name="Barbian K."/>
            <person name="Babar A."/>
            <person name="Rosenke K."/>
        </authorList>
    </citation>
    <scope>NUCLEOTIDE SEQUENCE [LARGE SCALE GENOMIC DNA]</scope>
    <source>
        <strain evidence="2">CBS 101.48</strain>
    </source>
</reference>
<name>A0A168PH47_ABSGL</name>
<dbReference type="Proteomes" id="UP000078561">
    <property type="component" value="Unassembled WGS sequence"/>
</dbReference>
<dbReference type="OrthoDB" id="2277039at2759"/>
<evidence type="ECO:0000256" key="1">
    <source>
        <dbReference type="SAM" id="MobiDB-lite"/>
    </source>
</evidence>
<proteinExistence type="predicted"/>